<dbReference type="EMBL" id="JAPVOI010000004">
    <property type="protein sequence ID" value="MCZ4091600.1"/>
    <property type="molecule type" value="Genomic_DNA"/>
</dbReference>
<protein>
    <submittedName>
        <fullName evidence="1">Nucleotidyltransferase family protein</fullName>
    </submittedName>
</protein>
<evidence type="ECO:0000313" key="1">
    <source>
        <dbReference type="EMBL" id="MCZ4091600.1"/>
    </source>
</evidence>
<sequence length="363" mass="40903">MKRSSYRDLLALASCLDGRLPEEIDWDAVIDLANKTMTIPSLAVAVARFARQDGIPEEVRTYLAAIYQRNSQRNSRLNSQLEEAVSRLNDIGIEPVAMKGAAILVAQRQDEIGARMLTDLDIFVRPAEMARAIAALQSVGYETREDAGVGSWPGNPKFRLPVVLARPADAGSIDLHCRLKGPASFSDIEWLYRNGSRMALAGGHVYIPSPFAQVVYLMLHDQFQDGDYWRGLVDLRHLLDIANIARSTGEIQWEVLRSLFSAGYERNAIDTQILTISALFNIGSTPATLFGTAAHFQLWRRKIQIERQYLRASFTLLTLLTELLHYPSWDRFGGEPHSSRRQETKRKLRELRRIFRPVAPGKA</sequence>
<accession>A0ABT4KI08</accession>
<dbReference type="RefSeq" id="WP_269281676.1">
    <property type="nucleotide sequence ID" value="NZ_JAPVOI010000004.1"/>
</dbReference>
<reference evidence="1" key="1">
    <citation type="submission" date="2022-10" db="EMBL/GenBank/DDBJ databases">
        <title>Whole genome sequencing of three plant growth promoting bacteria isolated from Vachellia tortilis subsp. raddiana in Morocco.</title>
        <authorList>
            <person name="Hnini M."/>
            <person name="Zouagui R."/>
            <person name="Zouagui H."/>
            <person name="Chemao Elfihri M.-W."/>
            <person name="Ibrahimi A."/>
            <person name="Sbabou L."/>
            <person name="Aurag J."/>
        </authorList>
    </citation>
    <scope>NUCLEOTIDE SEQUENCE</scope>
    <source>
        <strain evidence="1">LMR678</strain>
    </source>
</reference>
<dbReference type="Proteomes" id="UP001079430">
    <property type="component" value="Unassembled WGS sequence"/>
</dbReference>
<keyword evidence="2" id="KW-1185">Reference proteome</keyword>
<dbReference type="InterPro" id="IPR039498">
    <property type="entry name" value="NTP_transf_5"/>
</dbReference>
<comment type="caution">
    <text evidence="1">The sequence shown here is derived from an EMBL/GenBank/DDBJ whole genome shotgun (WGS) entry which is preliminary data.</text>
</comment>
<dbReference type="Pfam" id="PF14907">
    <property type="entry name" value="NTP_transf_5"/>
    <property type="match status" value="1"/>
</dbReference>
<organism evidence="1 2">
    <name type="scientific">Sinorhizobium psoraleae</name>
    <dbReference type="NCBI Taxonomy" id="520838"/>
    <lineage>
        <taxon>Bacteria</taxon>
        <taxon>Pseudomonadati</taxon>
        <taxon>Pseudomonadota</taxon>
        <taxon>Alphaproteobacteria</taxon>
        <taxon>Hyphomicrobiales</taxon>
        <taxon>Rhizobiaceae</taxon>
        <taxon>Sinorhizobium/Ensifer group</taxon>
        <taxon>Sinorhizobium</taxon>
    </lineage>
</organism>
<name>A0ABT4KI08_9HYPH</name>
<gene>
    <name evidence="1" type="ORF">O3W52_16455</name>
</gene>
<proteinExistence type="predicted"/>
<evidence type="ECO:0000313" key="2">
    <source>
        <dbReference type="Proteomes" id="UP001079430"/>
    </source>
</evidence>